<sequence length="70" mass="8066">MLDSNTPAKFISFLYENYLVRFHIHSVNGTLWVVGKDICNILHITNPSYVAKMLPKESVCKHKIQTIKGY</sequence>
<protein>
    <submittedName>
        <fullName evidence="1">N BRO family, N-terminal domain</fullName>
    </submittedName>
</protein>
<reference evidence="1" key="1">
    <citation type="journal article" date="2021" name="Proc. Natl. Acad. Sci. U.S.A.">
        <title>A Catalog of Tens of Thousands of Viruses from Human Metagenomes Reveals Hidden Associations with Chronic Diseases.</title>
        <authorList>
            <person name="Tisza M.J."/>
            <person name="Buck C.B."/>
        </authorList>
    </citation>
    <scope>NUCLEOTIDE SEQUENCE</scope>
    <source>
        <strain evidence="1">CtIKM86</strain>
    </source>
</reference>
<accession>A0A8S5SNZ8</accession>
<name>A0A8S5SNZ8_9CAUD</name>
<proteinExistence type="predicted"/>
<dbReference type="EMBL" id="BK032631">
    <property type="protein sequence ID" value="DAF52290.1"/>
    <property type="molecule type" value="Genomic_DNA"/>
</dbReference>
<organism evidence="1">
    <name type="scientific">Podoviridae sp. ctIKM86</name>
    <dbReference type="NCBI Taxonomy" id="2827729"/>
    <lineage>
        <taxon>Viruses</taxon>
        <taxon>Duplodnaviria</taxon>
        <taxon>Heunggongvirae</taxon>
        <taxon>Uroviricota</taxon>
        <taxon>Caudoviricetes</taxon>
    </lineage>
</organism>
<evidence type="ECO:0000313" key="1">
    <source>
        <dbReference type="EMBL" id="DAF52290.1"/>
    </source>
</evidence>